<feature type="region of interest" description="Disordered" evidence="1">
    <location>
        <begin position="310"/>
        <end position="376"/>
    </location>
</feature>
<evidence type="ECO:0000256" key="1">
    <source>
        <dbReference type="SAM" id="MobiDB-lite"/>
    </source>
</evidence>
<dbReference type="EMBL" id="FOUY01000031">
    <property type="protein sequence ID" value="SFO11619.1"/>
    <property type="molecule type" value="Genomic_DNA"/>
</dbReference>
<feature type="transmembrane region" description="Helical" evidence="2">
    <location>
        <begin position="66"/>
        <end position="87"/>
    </location>
</feature>
<feature type="transmembrane region" description="Helical" evidence="2">
    <location>
        <begin position="245"/>
        <end position="267"/>
    </location>
</feature>
<keyword evidence="2" id="KW-0812">Transmembrane</keyword>
<feature type="transmembrane region" description="Helical" evidence="2">
    <location>
        <begin position="99"/>
        <end position="120"/>
    </location>
</feature>
<evidence type="ECO:0000313" key="4">
    <source>
        <dbReference type="Proteomes" id="UP000199614"/>
    </source>
</evidence>
<dbReference type="OrthoDB" id="4964568at2"/>
<feature type="transmembrane region" description="Helical" evidence="2">
    <location>
        <begin position="140"/>
        <end position="159"/>
    </location>
</feature>
<evidence type="ECO:0000256" key="2">
    <source>
        <dbReference type="SAM" id="Phobius"/>
    </source>
</evidence>
<organism evidence="3 4">
    <name type="scientific">Pseudonocardia ammonioxydans</name>
    <dbReference type="NCBI Taxonomy" id="260086"/>
    <lineage>
        <taxon>Bacteria</taxon>
        <taxon>Bacillati</taxon>
        <taxon>Actinomycetota</taxon>
        <taxon>Actinomycetes</taxon>
        <taxon>Pseudonocardiales</taxon>
        <taxon>Pseudonocardiaceae</taxon>
        <taxon>Pseudonocardia</taxon>
    </lineage>
</organism>
<feature type="transmembrane region" description="Helical" evidence="2">
    <location>
        <begin position="27"/>
        <end position="46"/>
    </location>
</feature>
<sequence length="376" mass="37128">MTSNLRTPDHRTPDHRTTRDTITTRRVLGAVAALATLPYVSMKIAWLVGNPVGVLDMRVVEGAGMAAMNAITLLLDACVVVLAVTLGSRVALRLPALPVLLPAWVATGLLVPIALVSLPMTLLLPRPDDPGLAAWVHPMVYGGFTVQGACLLAAFALYARDRWGARLATPAPAPDAVRPLLRAVVGGGVVTAVLAAGLRILGGVLTGEPIALVPAAVTAVLGLAGAAGVWQLAASRSGTALVTSAWVGSAVVFAEGLYATAITMGATELSAGAASPAAMLSHVVGLLSGFALAVAGLLAVSGSVAGAPRTAGAPLAGGTRSGDGSTPATGRAPVAGGTRLGGGHPATGRAPVAGGTRLGGGHPAAGDTPAREAPRA</sequence>
<dbReference type="STRING" id="260086.SAMN05216207_103122"/>
<reference evidence="3 4" key="1">
    <citation type="submission" date="2016-10" db="EMBL/GenBank/DDBJ databases">
        <authorList>
            <person name="de Groot N.N."/>
        </authorList>
    </citation>
    <scope>NUCLEOTIDE SEQUENCE [LARGE SCALE GENOMIC DNA]</scope>
    <source>
        <strain evidence="3 4">CGMCC 4.1877</strain>
    </source>
</reference>
<dbReference type="AlphaFoldDB" id="A0A1I5EJB9"/>
<dbReference type="Proteomes" id="UP000199614">
    <property type="component" value="Unassembled WGS sequence"/>
</dbReference>
<protein>
    <submittedName>
        <fullName evidence="3">Uncharacterized protein</fullName>
    </submittedName>
</protein>
<accession>A0A1I5EJB9</accession>
<feature type="transmembrane region" description="Helical" evidence="2">
    <location>
        <begin position="210"/>
        <end position="233"/>
    </location>
</feature>
<keyword evidence="2" id="KW-0472">Membrane</keyword>
<name>A0A1I5EJB9_PSUAM</name>
<dbReference type="RefSeq" id="WP_093350294.1">
    <property type="nucleotide sequence ID" value="NZ_FOUY01000031.1"/>
</dbReference>
<keyword evidence="2" id="KW-1133">Transmembrane helix</keyword>
<gene>
    <name evidence="3" type="ORF">SAMN05216207_103122</name>
</gene>
<feature type="transmembrane region" description="Helical" evidence="2">
    <location>
        <begin position="279"/>
        <end position="300"/>
    </location>
</feature>
<keyword evidence="4" id="KW-1185">Reference proteome</keyword>
<evidence type="ECO:0000313" key="3">
    <source>
        <dbReference type="EMBL" id="SFO11619.1"/>
    </source>
</evidence>
<proteinExistence type="predicted"/>
<feature type="transmembrane region" description="Helical" evidence="2">
    <location>
        <begin position="180"/>
        <end position="198"/>
    </location>
</feature>